<reference evidence="3" key="1">
    <citation type="journal article" date="2020" name="Nature">
        <title>Giant virus diversity and host interactions through global metagenomics.</title>
        <authorList>
            <person name="Schulz F."/>
            <person name="Roux S."/>
            <person name="Paez-Espino D."/>
            <person name="Jungbluth S."/>
            <person name="Walsh D.A."/>
            <person name="Denef V.J."/>
            <person name="McMahon K.D."/>
            <person name="Konstantinidis K.T."/>
            <person name="Eloe-Fadrosh E.A."/>
            <person name="Kyrpides N.C."/>
            <person name="Woyke T."/>
        </authorList>
    </citation>
    <scope>NUCLEOTIDE SEQUENCE</scope>
    <source>
        <strain evidence="3">GVMAG-S-ERX556049-19</strain>
    </source>
</reference>
<keyword evidence="1" id="KW-0472">Membrane</keyword>
<dbReference type="InterPro" id="IPR001841">
    <property type="entry name" value="Znf_RING"/>
</dbReference>
<feature type="transmembrane region" description="Helical" evidence="1">
    <location>
        <begin position="126"/>
        <end position="148"/>
    </location>
</feature>
<dbReference type="EMBL" id="MN738826">
    <property type="protein sequence ID" value="QHT38136.1"/>
    <property type="molecule type" value="Genomic_DNA"/>
</dbReference>
<dbReference type="AlphaFoldDB" id="A0A6C0F8H8"/>
<sequence length="160" mass="19738">MTHQQRDFNNELEIAYLFDTIYTFTYKKQKRTFSQRHCPICYSYIRKNNVVLNCTHNCCFDCFHVYIEKAYDCKDFPICFICRKDIHEIEIQDEINKKKIQDIPYKHYYIEPKRAVFQYHNVGRIFVNRTTFVLIQWIFLVWLFYAAYDTTAQYIYCYLN</sequence>
<name>A0A6C0F8H8_9ZZZZ</name>
<dbReference type="SUPFAM" id="SSF57850">
    <property type="entry name" value="RING/U-box"/>
    <property type="match status" value="1"/>
</dbReference>
<feature type="domain" description="RING-type" evidence="2">
    <location>
        <begin position="38"/>
        <end position="83"/>
    </location>
</feature>
<keyword evidence="1" id="KW-1133">Transmembrane helix</keyword>
<dbReference type="PROSITE" id="PS50089">
    <property type="entry name" value="ZF_RING_2"/>
    <property type="match status" value="1"/>
</dbReference>
<protein>
    <recommendedName>
        <fullName evidence="2">RING-type domain-containing protein</fullName>
    </recommendedName>
</protein>
<dbReference type="InterPro" id="IPR013083">
    <property type="entry name" value="Znf_RING/FYVE/PHD"/>
</dbReference>
<evidence type="ECO:0000313" key="3">
    <source>
        <dbReference type="EMBL" id="QHT38136.1"/>
    </source>
</evidence>
<accession>A0A6C0F8H8</accession>
<organism evidence="3">
    <name type="scientific">viral metagenome</name>
    <dbReference type="NCBI Taxonomy" id="1070528"/>
    <lineage>
        <taxon>unclassified sequences</taxon>
        <taxon>metagenomes</taxon>
        <taxon>organismal metagenomes</taxon>
    </lineage>
</organism>
<dbReference type="Gene3D" id="3.30.40.10">
    <property type="entry name" value="Zinc/RING finger domain, C3HC4 (zinc finger)"/>
    <property type="match status" value="1"/>
</dbReference>
<proteinExistence type="predicted"/>
<keyword evidence="1" id="KW-0812">Transmembrane</keyword>
<evidence type="ECO:0000259" key="2">
    <source>
        <dbReference type="PROSITE" id="PS50089"/>
    </source>
</evidence>
<evidence type="ECO:0000256" key="1">
    <source>
        <dbReference type="SAM" id="Phobius"/>
    </source>
</evidence>